<organism evidence="1 2">
    <name type="scientific">Diphasiastrum complanatum</name>
    <name type="common">Issler's clubmoss</name>
    <name type="synonym">Lycopodium complanatum</name>
    <dbReference type="NCBI Taxonomy" id="34168"/>
    <lineage>
        <taxon>Eukaryota</taxon>
        <taxon>Viridiplantae</taxon>
        <taxon>Streptophyta</taxon>
        <taxon>Embryophyta</taxon>
        <taxon>Tracheophyta</taxon>
        <taxon>Lycopodiopsida</taxon>
        <taxon>Lycopodiales</taxon>
        <taxon>Lycopodiaceae</taxon>
        <taxon>Lycopodioideae</taxon>
        <taxon>Diphasiastrum</taxon>
    </lineage>
</organism>
<proteinExistence type="predicted"/>
<dbReference type="Proteomes" id="UP001162992">
    <property type="component" value="Chromosome 7"/>
</dbReference>
<comment type="caution">
    <text evidence="1">The sequence shown here is derived from an EMBL/GenBank/DDBJ whole genome shotgun (WGS) entry which is preliminary data.</text>
</comment>
<name>A0ACC2D2L1_DIPCM</name>
<keyword evidence="2" id="KW-1185">Reference proteome</keyword>
<reference evidence="2" key="1">
    <citation type="journal article" date="2024" name="Proc. Natl. Acad. Sci. U.S.A.">
        <title>Extraordinary preservation of gene collinearity over three hundred million years revealed in homosporous lycophytes.</title>
        <authorList>
            <person name="Li C."/>
            <person name="Wickell D."/>
            <person name="Kuo L.Y."/>
            <person name="Chen X."/>
            <person name="Nie B."/>
            <person name="Liao X."/>
            <person name="Peng D."/>
            <person name="Ji J."/>
            <person name="Jenkins J."/>
            <person name="Williams M."/>
            <person name="Shu S."/>
            <person name="Plott C."/>
            <person name="Barry K."/>
            <person name="Rajasekar S."/>
            <person name="Grimwood J."/>
            <person name="Han X."/>
            <person name="Sun S."/>
            <person name="Hou Z."/>
            <person name="He W."/>
            <person name="Dai G."/>
            <person name="Sun C."/>
            <person name="Schmutz J."/>
            <person name="Leebens-Mack J.H."/>
            <person name="Li F.W."/>
            <person name="Wang L."/>
        </authorList>
    </citation>
    <scope>NUCLEOTIDE SEQUENCE [LARGE SCALE GENOMIC DNA]</scope>
    <source>
        <strain evidence="2">cv. PW_Plant_1</strain>
    </source>
</reference>
<gene>
    <name evidence="1" type="ORF">O6H91_07G014200</name>
</gene>
<evidence type="ECO:0000313" key="1">
    <source>
        <dbReference type="EMBL" id="KAJ7548493.1"/>
    </source>
</evidence>
<protein>
    <submittedName>
        <fullName evidence="1">Uncharacterized protein</fullName>
    </submittedName>
</protein>
<evidence type="ECO:0000313" key="2">
    <source>
        <dbReference type="Proteomes" id="UP001162992"/>
    </source>
</evidence>
<sequence>MLLEIGAPEALHCAGLVLPFFYRSGEVAGAGAGAIAATFVCPLDVVKTRLQVHRQPKNFSASAKGGIIAGSLRQILKEEGVRGLYRGLSPTMLALLPNWAVYFTAYEQMKRFLYSKGHDHDPHNENCESLQYHRLTIGENVVAAAVSGAATSLVTNPLWVVKTRLQTQRLRPDFIPYSGTLSALNRITKEEGVRGLYSGLVPAMVGISHVAVQFPVYEILKEYLAGQDDTTPDKLSAGRVALASSVSKILASTLTYPHEVVRSRLQEQGHSTLAHLRYTGMIDCVKKIFVEEGTAGFYRGCATNLLRTTPAAVITFTSFELIMRQLQILFPTNSLEGSSWPNLLGKSSNQQSQDHQPTDQALEQDPTFKHGTAKLSSISLTHD</sequence>
<accession>A0ACC2D2L1</accession>
<dbReference type="EMBL" id="CM055098">
    <property type="protein sequence ID" value="KAJ7548493.1"/>
    <property type="molecule type" value="Genomic_DNA"/>
</dbReference>